<dbReference type="AlphaFoldDB" id="B3S7H3"/>
<keyword evidence="3" id="KW-1185">Reference proteome</keyword>
<keyword evidence="1" id="KW-0472">Membrane</keyword>
<protein>
    <submittedName>
        <fullName evidence="2">Uncharacterized protein</fullName>
    </submittedName>
</protein>
<dbReference type="CTD" id="6757469"/>
<keyword evidence="1" id="KW-1133">Transmembrane helix</keyword>
<feature type="transmembrane region" description="Helical" evidence="1">
    <location>
        <begin position="146"/>
        <end position="166"/>
    </location>
</feature>
<dbReference type="KEGG" id="tad:TRIADDRAFT_60165"/>
<gene>
    <name evidence="2" type="ORF">TRIADDRAFT_60165</name>
</gene>
<reference evidence="2 3" key="1">
    <citation type="journal article" date="2008" name="Nature">
        <title>The Trichoplax genome and the nature of placozoans.</title>
        <authorList>
            <person name="Srivastava M."/>
            <person name="Begovic E."/>
            <person name="Chapman J."/>
            <person name="Putnam N.H."/>
            <person name="Hellsten U."/>
            <person name="Kawashima T."/>
            <person name="Kuo A."/>
            <person name="Mitros T."/>
            <person name="Salamov A."/>
            <person name="Carpenter M.L."/>
            <person name="Signorovitch A.Y."/>
            <person name="Moreno M.A."/>
            <person name="Kamm K."/>
            <person name="Grimwood J."/>
            <person name="Schmutz J."/>
            <person name="Shapiro H."/>
            <person name="Grigoriev I.V."/>
            <person name="Buss L.W."/>
            <person name="Schierwater B."/>
            <person name="Dellaporta S.L."/>
            <person name="Rokhsar D.S."/>
        </authorList>
    </citation>
    <scope>NUCLEOTIDE SEQUENCE [LARGE SCALE GENOMIC DNA]</scope>
    <source>
        <strain evidence="2 3">Grell-BS-1999</strain>
    </source>
</reference>
<dbReference type="RefSeq" id="XP_002116256.1">
    <property type="nucleotide sequence ID" value="XM_002116220.1"/>
</dbReference>
<name>B3S7H3_TRIAD</name>
<dbReference type="HOGENOM" id="CLU_1442814_0_0_1"/>
<sequence>MRLCDYEYEWRPSLKAPNSDEETILLINLYGCIMPILSIWELELKIKDTRYRYKVNFCTWSPVFEWGCYQFEEEGHNLELIYNAWTLPFFSNFDLFIDGKEYHSGVAKGEYYTQYFARILTFTSIITGSCGVIAIVSAALAWNTGVIIVFSIIAGISLYFTLKALVGYMTFRRKRDGSSLIDNEEIPI</sequence>
<feature type="transmembrane region" description="Helical" evidence="1">
    <location>
        <begin position="115"/>
        <end position="140"/>
    </location>
</feature>
<dbReference type="InParanoid" id="B3S7H3"/>
<feature type="transmembrane region" description="Helical" evidence="1">
    <location>
        <begin position="23"/>
        <end position="42"/>
    </location>
</feature>
<proteinExistence type="predicted"/>
<evidence type="ECO:0000313" key="2">
    <source>
        <dbReference type="EMBL" id="EDV21289.1"/>
    </source>
</evidence>
<keyword evidence="1" id="KW-0812">Transmembrane</keyword>
<evidence type="ECO:0000313" key="3">
    <source>
        <dbReference type="Proteomes" id="UP000009022"/>
    </source>
</evidence>
<dbReference type="EMBL" id="DS985254">
    <property type="protein sequence ID" value="EDV21289.1"/>
    <property type="molecule type" value="Genomic_DNA"/>
</dbReference>
<accession>B3S7H3</accession>
<evidence type="ECO:0000256" key="1">
    <source>
        <dbReference type="SAM" id="Phobius"/>
    </source>
</evidence>
<dbReference type="GeneID" id="6757469"/>
<dbReference type="Proteomes" id="UP000009022">
    <property type="component" value="Unassembled WGS sequence"/>
</dbReference>
<organism evidence="2 3">
    <name type="scientific">Trichoplax adhaerens</name>
    <name type="common">Trichoplax reptans</name>
    <dbReference type="NCBI Taxonomy" id="10228"/>
    <lineage>
        <taxon>Eukaryota</taxon>
        <taxon>Metazoa</taxon>
        <taxon>Placozoa</taxon>
        <taxon>Uniplacotomia</taxon>
        <taxon>Trichoplacea</taxon>
        <taxon>Trichoplacidae</taxon>
        <taxon>Trichoplax</taxon>
    </lineage>
</organism>